<dbReference type="AlphaFoldDB" id="A0A6J4N3Y6"/>
<gene>
    <name evidence="1" type="ORF">AVDCRST_MAG66-21</name>
</gene>
<accession>A0A6J4N3Y6</accession>
<dbReference type="EMBL" id="CADCUS010000001">
    <property type="protein sequence ID" value="CAA9376748.1"/>
    <property type="molecule type" value="Genomic_DNA"/>
</dbReference>
<feature type="non-terminal residue" evidence="1">
    <location>
        <position position="1"/>
    </location>
</feature>
<evidence type="ECO:0000313" key="1">
    <source>
        <dbReference type="EMBL" id="CAA9376748.1"/>
    </source>
</evidence>
<sequence length="40" mass="4078">LAGGPRARRHAPLRGAAAGPALGALVRWAPARRGRLVPAL</sequence>
<organism evidence="1">
    <name type="scientific">uncultured Pseudonocardia sp</name>
    <dbReference type="NCBI Taxonomy" id="211455"/>
    <lineage>
        <taxon>Bacteria</taxon>
        <taxon>Bacillati</taxon>
        <taxon>Actinomycetota</taxon>
        <taxon>Actinomycetes</taxon>
        <taxon>Pseudonocardiales</taxon>
        <taxon>Pseudonocardiaceae</taxon>
        <taxon>Pseudonocardia</taxon>
        <taxon>environmental samples</taxon>
    </lineage>
</organism>
<proteinExistence type="predicted"/>
<protein>
    <submittedName>
        <fullName evidence="1">Uncharacterized protein</fullName>
    </submittedName>
</protein>
<reference evidence="1" key="1">
    <citation type="submission" date="2020-02" db="EMBL/GenBank/DDBJ databases">
        <authorList>
            <person name="Meier V. D."/>
        </authorList>
    </citation>
    <scope>NUCLEOTIDE SEQUENCE</scope>
    <source>
        <strain evidence="1">AVDCRST_MAG66</strain>
    </source>
</reference>
<name>A0A6J4N3Y6_9PSEU</name>
<feature type="non-terminal residue" evidence="1">
    <location>
        <position position="40"/>
    </location>
</feature>